<dbReference type="Pfam" id="PF18962">
    <property type="entry name" value="Por_Secre_tail"/>
    <property type="match status" value="1"/>
</dbReference>
<dbReference type="Gene3D" id="3.80.10.10">
    <property type="entry name" value="Ribonuclease Inhibitor"/>
    <property type="match status" value="1"/>
</dbReference>
<feature type="chain" id="PRO_5036695649" evidence="2">
    <location>
        <begin position="20"/>
        <end position="1020"/>
    </location>
</feature>
<dbReference type="NCBIfam" id="TIGR04183">
    <property type="entry name" value="Por_Secre_tail"/>
    <property type="match status" value="1"/>
</dbReference>
<keyword evidence="1 2" id="KW-0732">Signal</keyword>
<evidence type="ECO:0000256" key="1">
    <source>
        <dbReference type="ARBA" id="ARBA00022729"/>
    </source>
</evidence>
<dbReference type="Pfam" id="PF24595">
    <property type="entry name" value="DUF7619"/>
    <property type="match status" value="1"/>
</dbReference>
<evidence type="ECO:0000259" key="4">
    <source>
        <dbReference type="Pfam" id="PF24595"/>
    </source>
</evidence>
<accession>A0A972FPM9</accession>
<evidence type="ECO:0000313" key="5">
    <source>
        <dbReference type="EMBL" id="NMH29553.1"/>
    </source>
</evidence>
<evidence type="ECO:0000259" key="3">
    <source>
        <dbReference type="Pfam" id="PF18962"/>
    </source>
</evidence>
<feature type="domain" description="Secretion system C-terminal sorting" evidence="3">
    <location>
        <begin position="950"/>
        <end position="1018"/>
    </location>
</feature>
<evidence type="ECO:0000313" key="6">
    <source>
        <dbReference type="Proteomes" id="UP000712080"/>
    </source>
</evidence>
<dbReference type="InterPro" id="IPR055353">
    <property type="entry name" value="DUF7619"/>
</dbReference>
<comment type="caution">
    <text evidence="5">The sequence shown here is derived from an EMBL/GenBank/DDBJ whole genome shotgun (WGS) entry which is preliminary data.</text>
</comment>
<reference evidence="5" key="1">
    <citation type="submission" date="2020-02" db="EMBL/GenBank/DDBJ databases">
        <title>Flavobacterium sp. genome.</title>
        <authorList>
            <person name="Jung H.S."/>
            <person name="Baek J.H."/>
            <person name="Jeon C.O."/>
        </authorList>
    </citation>
    <scope>NUCLEOTIDE SEQUENCE</scope>
    <source>
        <strain evidence="5">SE-s28</strain>
    </source>
</reference>
<evidence type="ECO:0000256" key="2">
    <source>
        <dbReference type="SAM" id="SignalP"/>
    </source>
</evidence>
<dbReference type="AlphaFoldDB" id="A0A972FPM9"/>
<name>A0A972FPM9_9FLAO</name>
<dbReference type="InterPro" id="IPR051172">
    <property type="entry name" value="Chlamydia_OmcB"/>
</dbReference>
<sequence>MKKLIFTLLFFNTLFSQQANTPSPLYRCAAPETYVTFDLTVAIPEILGSQDPLLFGVAFYSNEYDAAASINELPTSLTIVAGTAQTLVTKVTELSSGQSATTTLDVYVEAGADLQDIGPIVISEYPFDGFAAFDFTTINSSIDTDNYTFAYYLTESDAQLQVNSIPNQSSFTNTQNPQQMWIGATSLSGCYVYAPFMIQVYDDSVIVNIPDPNFKAALVQYNAINPSYALDLNGDGEIQVGEAAAYHELDLGGWNISDITGIEAFTNLEQLAVSDNDLIALDVSMLPNLWLLYANDNPLTSVSLAPKTKIFAADNTALASLDLTDLPFLQSVVMYGSSQLISFKASNLPNFSGLDVPNSPLLQNIEITDCPLFGYLNIENTPVIEHMDFHNSYSDPELINASLELTLDNSHFLQDLNLSGCAALYKVQVTNTTGPNVLNTIDISGCNNLDTLLLQGCNFPALTIPSLPELHNLTLAQNTLLNLTIESSPVYYFTFNQNNTTQLDLSHLPGISSIYLNDNLNLTNLNIKNGHHDNLIASNNPGLIGVCADESEITEIQAVVGPSVSVNSYCSMAPGGNYNTITGTVKFDQANDGCENDPSFAYKKVDLFDGTTTYSTFTDASGTYVFYVLAGNFTVTPEFETTGFTVSPASASVNFADDNNNTSINDFCISANGVNPDLEVIVSPTGAPIPGFNTTYQVTLRNKGNQIQSQLYGLTCSYDYYQMDYISTSPASDAYASGTIYWSYENLMPFETRTFFCTVKVHAPTDLNPVNSGDAIQVSAGVPTFGDSLPDDNNFVLNQTAVNSLDPNDILCLEGDSQPTSEIGEYLHYRIRFENTGTAPAQNVVVRLPLNPAQYQTDSVQLLFASHPVKGNVKNNVAEFMFENLNLDSGGHGNVLLKVRSLNTLQQGDSAINGAGIYFDYNFPVQTNNAETVFADLSSGSPVKDASVQIYPNPVQNQVTVKAGSTLEKIELYDVQGRLLQISPASGNESILEMTQYASGNYFVKVVSRKGASVQKIVKK</sequence>
<keyword evidence="6" id="KW-1185">Reference proteome</keyword>
<dbReference type="RefSeq" id="WP_169528639.1">
    <property type="nucleotide sequence ID" value="NZ_JAAMPU010000108.1"/>
</dbReference>
<dbReference type="SUPFAM" id="SSF52058">
    <property type="entry name" value="L domain-like"/>
    <property type="match status" value="1"/>
</dbReference>
<dbReference type="Proteomes" id="UP000712080">
    <property type="component" value="Unassembled WGS sequence"/>
</dbReference>
<proteinExistence type="predicted"/>
<dbReference type="EMBL" id="JAAMPU010000108">
    <property type="protein sequence ID" value="NMH29553.1"/>
    <property type="molecule type" value="Genomic_DNA"/>
</dbReference>
<protein>
    <submittedName>
        <fullName evidence="5">T9SS type A sorting domain-containing protein</fullName>
    </submittedName>
</protein>
<gene>
    <name evidence="5" type="ORF">G6047_16050</name>
</gene>
<feature type="signal peptide" evidence="2">
    <location>
        <begin position="1"/>
        <end position="19"/>
    </location>
</feature>
<feature type="domain" description="DUF7619" evidence="4">
    <location>
        <begin position="806"/>
        <end position="932"/>
    </location>
</feature>
<dbReference type="InterPro" id="IPR026444">
    <property type="entry name" value="Secre_tail"/>
</dbReference>
<dbReference type="InterPro" id="IPR032675">
    <property type="entry name" value="LRR_dom_sf"/>
</dbReference>
<organism evidence="5 6">
    <name type="scientific">Flavobacterium silvaticum</name>
    <dbReference type="NCBI Taxonomy" id="1852020"/>
    <lineage>
        <taxon>Bacteria</taxon>
        <taxon>Pseudomonadati</taxon>
        <taxon>Bacteroidota</taxon>
        <taxon>Flavobacteriia</taxon>
        <taxon>Flavobacteriales</taxon>
        <taxon>Flavobacteriaceae</taxon>
        <taxon>Flavobacterium</taxon>
    </lineage>
</organism>
<dbReference type="PANTHER" id="PTHR34819">
    <property type="entry name" value="LARGE CYSTEINE-RICH PERIPLASMIC PROTEIN OMCB"/>
    <property type="match status" value="1"/>
</dbReference>